<feature type="binding site" evidence="1">
    <location>
        <position position="160"/>
    </location>
    <ligand>
        <name>S-adenosyl-L-methionine</name>
        <dbReference type="ChEBI" id="CHEBI:59789"/>
    </ligand>
</feature>
<dbReference type="InterPro" id="IPR016718">
    <property type="entry name" value="rRNA_m1G-MeTrfase_A_prd"/>
</dbReference>
<evidence type="ECO:0000259" key="2">
    <source>
        <dbReference type="Pfam" id="PF13649"/>
    </source>
</evidence>
<keyword evidence="4" id="KW-1185">Reference proteome</keyword>
<proteinExistence type="predicted"/>
<dbReference type="PIRSF" id="PIRSF018249">
    <property type="entry name" value="MyrA_prd"/>
    <property type="match status" value="1"/>
</dbReference>
<accession>A0AA37WQN3</accession>
<dbReference type="EMBL" id="BSPD01000080">
    <property type="protein sequence ID" value="GLS27562.1"/>
    <property type="molecule type" value="Genomic_DNA"/>
</dbReference>
<evidence type="ECO:0000256" key="1">
    <source>
        <dbReference type="PIRSR" id="PIRSR018249-2"/>
    </source>
</evidence>
<feature type="domain" description="Methyltransferase" evidence="2">
    <location>
        <begin position="60"/>
        <end position="149"/>
    </location>
</feature>
<dbReference type="AlphaFoldDB" id="A0AA37WQN3"/>
<dbReference type="CDD" id="cd02440">
    <property type="entry name" value="AdoMet_MTases"/>
    <property type="match status" value="1"/>
</dbReference>
<dbReference type="Pfam" id="PF13649">
    <property type="entry name" value="Methyltransf_25"/>
    <property type="match status" value="1"/>
</dbReference>
<keyword evidence="1" id="KW-0949">S-adenosyl-L-methionine</keyword>
<dbReference type="GO" id="GO:0008168">
    <property type="term" value="F:methyltransferase activity"/>
    <property type="evidence" value="ECO:0007669"/>
    <property type="project" value="InterPro"/>
</dbReference>
<evidence type="ECO:0000313" key="4">
    <source>
        <dbReference type="Proteomes" id="UP001156870"/>
    </source>
</evidence>
<protein>
    <submittedName>
        <fullName evidence="3">23S rRNA (Guanine(745)-N(1))-methyltransferase</fullName>
    </submittedName>
</protein>
<feature type="binding site" evidence="1">
    <location>
        <begin position="67"/>
        <end position="68"/>
    </location>
    <ligand>
        <name>S-adenosyl-L-methionine</name>
        <dbReference type="ChEBI" id="CHEBI:59789"/>
    </ligand>
</feature>
<sequence>MNLLPAHHRHSKSPGDSKAMVAARERFLSSGAYTPLVELIGQQLFNVALPSLPAQEPYTILDCGAGTGFYSAALAKKAQQITRLFPLSFFGVDISKEAVRRGAKRFGPNHSAVASVYALPVAPHSVDVVVQVFAPHSDSELRRFLKPHGQMIAVSPGPRHLWELKSLVYEHPKEHLPPKAMEGFEAMSTHPLSFSIPLNSPSDVEDLLSMTPLAWKISPENLSELKSGRIDAVQADFLITVYRMTPVPPISAPSIPVSTS</sequence>
<evidence type="ECO:0000313" key="3">
    <source>
        <dbReference type="EMBL" id="GLS27562.1"/>
    </source>
</evidence>
<gene>
    <name evidence="3" type="primary">rrmA</name>
    <name evidence="3" type="ORF">GCM10007877_32810</name>
</gene>
<dbReference type="InterPro" id="IPR041698">
    <property type="entry name" value="Methyltransf_25"/>
</dbReference>
<name>A0AA37WQN3_9GAMM</name>
<feature type="binding site" evidence="1">
    <location>
        <position position="33"/>
    </location>
    <ligand>
        <name>S-adenosyl-L-methionine</name>
        <dbReference type="ChEBI" id="CHEBI:59789"/>
    </ligand>
</feature>
<dbReference type="SUPFAM" id="SSF53335">
    <property type="entry name" value="S-adenosyl-L-methionine-dependent methyltransferases"/>
    <property type="match status" value="1"/>
</dbReference>
<dbReference type="Proteomes" id="UP001156870">
    <property type="component" value="Unassembled WGS sequence"/>
</dbReference>
<organism evidence="3 4">
    <name type="scientific">Marinibactrum halimedae</name>
    <dbReference type="NCBI Taxonomy" id="1444977"/>
    <lineage>
        <taxon>Bacteria</taxon>
        <taxon>Pseudomonadati</taxon>
        <taxon>Pseudomonadota</taxon>
        <taxon>Gammaproteobacteria</taxon>
        <taxon>Cellvibrionales</taxon>
        <taxon>Cellvibrionaceae</taxon>
        <taxon>Marinibactrum</taxon>
    </lineage>
</organism>
<dbReference type="InterPro" id="IPR029063">
    <property type="entry name" value="SAM-dependent_MTases_sf"/>
</dbReference>
<reference evidence="3 4" key="1">
    <citation type="journal article" date="2014" name="Int. J. Syst. Evol. Microbiol.">
        <title>Complete genome sequence of Corynebacterium casei LMG S-19264T (=DSM 44701T), isolated from a smear-ripened cheese.</title>
        <authorList>
            <consortium name="US DOE Joint Genome Institute (JGI-PGF)"/>
            <person name="Walter F."/>
            <person name="Albersmeier A."/>
            <person name="Kalinowski J."/>
            <person name="Ruckert C."/>
        </authorList>
    </citation>
    <scope>NUCLEOTIDE SEQUENCE [LARGE SCALE GENOMIC DNA]</scope>
    <source>
        <strain evidence="3 4">NBRC 110095</strain>
    </source>
</reference>
<comment type="caution">
    <text evidence="3">The sequence shown here is derived from an EMBL/GenBank/DDBJ whole genome shotgun (WGS) entry which is preliminary data.</text>
</comment>
<dbReference type="Gene3D" id="3.40.50.150">
    <property type="entry name" value="Vaccinia Virus protein VP39"/>
    <property type="match status" value="1"/>
</dbReference>